<protein>
    <recommendedName>
        <fullName evidence="4">Immunity protein 17</fullName>
    </recommendedName>
</protein>
<dbReference type="EMBL" id="SIHI01000001">
    <property type="protein sequence ID" value="TWT56930.1"/>
    <property type="molecule type" value="Genomic_DNA"/>
</dbReference>
<dbReference type="Proteomes" id="UP000317243">
    <property type="component" value="Unassembled WGS sequence"/>
</dbReference>
<sequence>MNAEMWGLVMVVIGLFFVVSAWLKSDFFIYRMFVARSKILWRDKVHTFLLLSGVVIILVGVLMASGLL</sequence>
<keyword evidence="1" id="KW-0812">Transmembrane</keyword>
<keyword evidence="3" id="KW-1185">Reference proteome</keyword>
<proteinExistence type="predicted"/>
<reference evidence="2 3" key="1">
    <citation type="submission" date="2019-02" db="EMBL/GenBank/DDBJ databases">
        <title>Deep-cultivation of Planctomycetes and their phenomic and genomic characterization uncovers novel biology.</title>
        <authorList>
            <person name="Wiegand S."/>
            <person name="Jogler M."/>
            <person name="Boedeker C."/>
            <person name="Pinto D."/>
            <person name="Vollmers J."/>
            <person name="Rivas-Marin E."/>
            <person name="Kohn T."/>
            <person name="Peeters S.H."/>
            <person name="Heuer A."/>
            <person name="Rast P."/>
            <person name="Oberbeckmann S."/>
            <person name="Bunk B."/>
            <person name="Jeske O."/>
            <person name="Meyerdierks A."/>
            <person name="Storesund J.E."/>
            <person name="Kallscheuer N."/>
            <person name="Luecker S."/>
            <person name="Lage O.M."/>
            <person name="Pohl T."/>
            <person name="Merkel B.J."/>
            <person name="Hornburger P."/>
            <person name="Mueller R.-W."/>
            <person name="Bruemmer F."/>
            <person name="Labrenz M."/>
            <person name="Spormann A.M."/>
            <person name="Op Den Camp H."/>
            <person name="Overmann J."/>
            <person name="Amann R."/>
            <person name="Jetten M.S.M."/>
            <person name="Mascher T."/>
            <person name="Medema M.H."/>
            <person name="Devos D.P."/>
            <person name="Kaster A.-K."/>
            <person name="Ovreas L."/>
            <person name="Rohde M."/>
            <person name="Galperin M.Y."/>
            <person name="Jogler C."/>
        </authorList>
    </citation>
    <scope>NUCLEOTIDE SEQUENCE [LARGE SCALE GENOMIC DNA]</scope>
    <source>
        <strain evidence="2 3">KOR42</strain>
    </source>
</reference>
<feature type="transmembrane region" description="Helical" evidence="1">
    <location>
        <begin position="6"/>
        <end position="24"/>
    </location>
</feature>
<evidence type="ECO:0000313" key="3">
    <source>
        <dbReference type="Proteomes" id="UP000317243"/>
    </source>
</evidence>
<dbReference type="RefSeq" id="WP_146506829.1">
    <property type="nucleotide sequence ID" value="NZ_SIHI01000001.1"/>
</dbReference>
<feature type="transmembrane region" description="Helical" evidence="1">
    <location>
        <begin position="45"/>
        <end position="67"/>
    </location>
</feature>
<evidence type="ECO:0008006" key="4">
    <source>
        <dbReference type="Google" id="ProtNLM"/>
    </source>
</evidence>
<dbReference type="AlphaFoldDB" id="A0A5C5X271"/>
<name>A0A5C5X271_9PLAN</name>
<accession>A0A5C5X271</accession>
<dbReference type="OrthoDB" id="286367at2"/>
<evidence type="ECO:0000313" key="2">
    <source>
        <dbReference type="EMBL" id="TWT56930.1"/>
    </source>
</evidence>
<organism evidence="2 3">
    <name type="scientific">Thalassoglobus neptunius</name>
    <dbReference type="NCBI Taxonomy" id="1938619"/>
    <lineage>
        <taxon>Bacteria</taxon>
        <taxon>Pseudomonadati</taxon>
        <taxon>Planctomycetota</taxon>
        <taxon>Planctomycetia</taxon>
        <taxon>Planctomycetales</taxon>
        <taxon>Planctomycetaceae</taxon>
        <taxon>Thalassoglobus</taxon>
    </lineage>
</organism>
<comment type="caution">
    <text evidence="2">The sequence shown here is derived from an EMBL/GenBank/DDBJ whole genome shotgun (WGS) entry which is preliminary data.</text>
</comment>
<keyword evidence="1" id="KW-1133">Transmembrane helix</keyword>
<keyword evidence="1" id="KW-0472">Membrane</keyword>
<evidence type="ECO:0000256" key="1">
    <source>
        <dbReference type="SAM" id="Phobius"/>
    </source>
</evidence>
<gene>
    <name evidence="2" type="ORF">KOR42_02860</name>
</gene>